<dbReference type="AlphaFoldDB" id="A0A252EJF8"/>
<comment type="caution">
    <text evidence="2">The sequence shown here is derived from an EMBL/GenBank/DDBJ whole genome shotgun (WGS) entry which is preliminary data.</text>
</comment>
<organism evidence="2 3">
    <name type="scientific">Acetobacter senegalensis</name>
    <dbReference type="NCBI Taxonomy" id="446692"/>
    <lineage>
        <taxon>Bacteria</taxon>
        <taxon>Pseudomonadati</taxon>
        <taxon>Pseudomonadota</taxon>
        <taxon>Alphaproteobacteria</taxon>
        <taxon>Acetobacterales</taxon>
        <taxon>Acetobacteraceae</taxon>
        <taxon>Acetobacter</taxon>
    </lineage>
</organism>
<gene>
    <name evidence="2" type="ORF">HK16_10720</name>
</gene>
<evidence type="ECO:0000313" key="2">
    <source>
        <dbReference type="EMBL" id="OUL66344.1"/>
    </source>
</evidence>
<proteinExistence type="predicted"/>
<feature type="region of interest" description="Disordered" evidence="1">
    <location>
        <begin position="107"/>
        <end position="126"/>
    </location>
</feature>
<evidence type="ECO:0008006" key="4">
    <source>
        <dbReference type="Google" id="ProtNLM"/>
    </source>
</evidence>
<evidence type="ECO:0000313" key="3">
    <source>
        <dbReference type="Proteomes" id="UP000195072"/>
    </source>
</evidence>
<evidence type="ECO:0000256" key="1">
    <source>
        <dbReference type="SAM" id="MobiDB-lite"/>
    </source>
</evidence>
<dbReference type="EMBL" id="JOOZ01000036">
    <property type="protein sequence ID" value="OUL66344.1"/>
    <property type="molecule type" value="Genomic_DNA"/>
</dbReference>
<accession>A0A252EJF8</accession>
<sequence>MVQPPLSIAWLVDAVGEDAALEFIDGNAGRRLKIPRTADGSQLVELYGMALAQALVDRNYGNDDYQVPLVRGWRAHMLAKRGCCNNEIATRLGTSWRNVQKLLKQAPVDRSRRDRHPAGQLDIFSL</sequence>
<dbReference type="Proteomes" id="UP000195072">
    <property type="component" value="Unassembled WGS sequence"/>
</dbReference>
<protein>
    <recommendedName>
        <fullName evidence="4">Mor transcription activator domain-containing protein</fullName>
    </recommendedName>
</protein>
<name>A0A252EJF8_9PROT</name>
<reference evidence="2 3" key="1">
    <citation type="submission" date="2014-06" db="EMBL/GenBank/DDBJ databases">
        <authorList>
            <person name="Ju J."/>
            <person name="Zhang J."/>
        </authorList>
    </citation>
    <scope>NUCLEOTIDE SEQUENCE [LARGE SCALE GENOMIC DNA]</scope>
    <source>
        <strain evidence="2">DmL_050</strain>
    </source>
</reference>